<organism evidence="5 6">
    <name type="scientific">Denitratisoma oestradiolicum</name>
    <dbReference type="NCBI Taxonomy" id="311182"/>
    <lineage>
        <taxon>Bacteria</taxon>
        <taxon>Pseudomonadati</taxon>
        <taxon>Pseudomonadota</taxon>
        <taxon>Betaproteobacteria</taxon>
        <taxon>Nitrosomonadales</taxon>
        <taxon>Sterolibacteriaceae</taxon>
        <taxon>Denitratisoma</taxon>
    </lineage>
</organism>
<keyword evidence="6" id="KW-1185">Reference proteome</keyword>
<dbReference type="InterPro" id="IPR053876">
    <property type="entry name" value="Phage_int_M"/>
</dbReference>
<dbReference type="GO" id="GO:0006310">
    <property type="term" value="P:DNA recombination"/>
    <property type="evidence" value="ECO:0007669"/>
    <property type="project" value="UniProtKB-KW"/>
</dbReference>
<dbReference type="Pfam" id="PF13356">
    <property type="entry name" value="Arm-DNA-bind_3"/>
    <property type="match status" value="1"/>
</dbReference>
<dbReference type="GO" id="GO:0003677">
    <property type="term" value="F:DNA binding"/>
    <property type="evidence" value="ECO:0007669"/>
    <property type="project" value="UniProtKB-UniRule"/>
</dbReference>
<dbReference type="InterPro" id="IPR044068">
    <property type="entry name" value="CB"/>
</dbReference>
<dbReference type="KEGG" id="doe:DENOEST_2024"/>
<dbReference type="InterPro" id="IPR038488">
    <property type="entry name" value="Integrase_DNA-bd_sf"/>
</dbReference>
<sequence>MLTDTQIKNLKPTEKLYKMVDRDGLYVAVTPSGVVSFRLDYRLHGRRETVVLGQYGPDGITLGEARDLLIAAKKAIAAGKSPAKEKQRALQKTKEAKTFGEFTDLWLNDNRMADSTKAMRKSIIDRDVAPVFGKRLLREVTSDDLRSLCEKIKARNAPATAVHVREIVGQVFRFAIERGHKVPNPADDVKASAIATFKAKDRALSPDEIRIFFEEIDHVGTLPTIKLALRLILLTLVRKGELLNATWDEVAFMEATWTIPAARMKARRPHVVYLSQQALDIMIALKTCAGGSKFLLPSRYEGDKGMSNATLNRVIDVTVERAKKKELPLEEFSVHDLRRTGSTLLHEAGFNSDWIEKCLAHEQRGVRAVYNKAEYAQQRRDMLQQWANMVDGWISGMKVTPILSKAA</sequence>
<dbReference type="EMBL" id="LR778301">
    <property type="protein sequence ID" value="CAB1369189.1"/>
    <property type="molecule type" value="Genomic_DNA"/>
</dbReference>
<dbReference type="CDD" id="cd00801">
    <property type="entry name" value="INT_P4_C"/>
    <property type="match status" value="1"/>
</dbReference>
<dbReference type="InterPro" id="IPR002104">
    <property type="entry name" value="Integrase_catalytic"/>
</dbReference>
<dbReference type="InterPro" id="IPR013762">
    <property type="entry name" value="Integrase-like_cat_sf"/>
</dbReference>
<dbReference type="PANTHER" id="PTHR30629:SF2">
    <property type="entry name" value="PROPHAGE INTEGRASE INTS-RELATED"/>
    <property type="match status" value="1"/>
</dbReference>
<evidence type="ECO:0000313" key="5">
    <source>
        <dbReference type="EMBL" id="CAB1369189.1"/>
    </source>
</evidence>
<dbReference type="Proteomes" id="UP000515733">
    <property type="component" value="Chromosome"/>
</dbReference>
<dbReference type="Pfam" id="PF00589">
    <property type="entry name" value="Phage_integrase"/>
    <property type="match status" value="1"/>
</dbReference>
<dbReference type="InterPro" id="IPR025166">
    <property type="entry name" value="Integrase_DNA_bind_dom"/>
</dbReference>
<dbReference type="GO" id="GO:0015074">
    <property type="term" value="P:DNA integration"/>
    <property type="evidence" value="ECO:0007669"/>
    <property type="project" value="UniProtKB-KW"/>
</dbReference>
<keyword evidence="4" id="KW-0233">DNA recombination</keyword>
<dbReference type="Pfam" id="PF22022">
    <property type="entry name" value="Phage_int_M"/>
    <property type="match status" value="1"/>
</dbReference>
<dbReference type="InterPro" id="IPR011010">
    <property type="entry name" value="DNA_brk_join_enz"/>
</dbReference>
<dbReference type="Gene3D" id="1.10.150.130">
    <property type="match status" value="1"/>
</dbReference>
<evidence type="ECO:0000256" key="3">
    <source>
        <dbReference type="ARBA" id="ARBA00023125"/>
    </source>
</evidence>
<name>A0A6S6XYF4_9PROT</name>
<dbReference type="InterPro" id="IPR050808">
    <property type="entry name" value="Phage_Integrase"/>
</dbReference>
<accession>A0A6S6XYF4</accession>
<gene>
    <name evidence="5" type="ORF">DENOEST_2024</name>
</gene>
<dbReference type="PROSITE" id="PS51898">
    <property type="entry name" value="TYR_RECOMBINASE"/>
    <property type="match status" value="1"/>
</dbReference>
<evidence type="ECO:0000256" key="1">
    <source>
        <dbReference type="ARBA" id="ARBA00008857"/>
    </source>
</evidence>
<dbReference type="PANTHER" id="PTHR30629">
    <property type="entry name" value="PROPHAGE INTEGRASE"/>
    <property type="match status" value="1"/>
</dbReference>
<dbReference type="RefSeq" id="WP_145769176.1">
    <property type="nucleotide sequence ID" value="NZ_LR778301.1"/>
</dbReference>
<evidence type="ECO:0000313" key="6">
    <source>
        <dbReference type="Proteomes" id="UP000515733"/>
    </source>
</evidence>
<dbReference type="OrthoDB" id="9775880at2"/>
<protein>
    <submittedName>
        <fullName evidence="5">Integrase</fullName>
    </submittedName>
</protein>
<dbReference type="AlphaFoldDB" id="A0A6S6XYF4"/>
<comment type="similarity">
    <text evidence="1">Belongs to the 'phage' integrase family.</text>
</comment>
<evidence type="ECO:0000256" key="4">
    <source>
        <dbReference type="ARBA" id="ARBA00023172"/>
    </source>
</evidence>
<keyword evidence="3" id="KW-0238">DNA-binding</keyword>
<dbReference type="Gene3D" id="3.30.160.390">
    <property type="entry name" value="Integrase, DNA-binding domain"/>
    <property type="match status" value="1"/>
</dbReference>
<evidence type="ECO:0000256" key="2">
    <source>
        <dbReference type="ARBA" id="ARBA00022908"/>
    </source>
</evidence>
<reference evidence="5 6" key="1">
    <citation type="submission" date="2020-03" db="EMBL/GenBank/DDBJ databases">
        <authorList>
            <consortium name="Genoscope - CEA"/>
            <person name="William W."/>
        </authorList>
    </citation>
    <scope>NUCLEOTIDE SEQUENCE [LARGE SCALE GENOMIC DNA]</scope>
    <source>
        <strain evidence="6">DSM 16959</strain>
    </source>
</reference>
<keyword evidence="2" id="KW-0229">DNA integration</keyword>
<dbReference type="PROSITE" id="PS51900">
    <property type="entry name" value="CB"/>
    <property type="match status" value="1"/>
</dbReference>
<proteinExistence type="inferred from homology"/>
<dbReference type="InterPro" id="IPR010998">
    <property type="entry name" value="Integrase_recombinase_N"/>
</dbReference>
<dbReference type="Gene3D" id="1.10.443.10">
    <property type="entry name" value="Intergrase catalytic core"/>
    <property type="match status" value="1"/>
</dbReference>
<dbReference type="SUPFAM" id="SSF56349">
    <property type="entry name" value="DNA breaking-rejoining enzymes"/>
    <property type="match status" value="1"/>
</dbReference>